<dbReference type="PROSITE" id="PS01124">
    <property type="entry name" value="HTH_ARAC_FAMILY_2"/>
    <property type="match status" value="1"/>
</dbReference>
<dbReference type="InterPro" id="IPR050204">
    <property type="entry name" value="AraC_XylS_family_regulators"/>
</dbReference>
<dbReference type="InterPro" id="IPR011051">
    <property type="entry name" value="RmlC_Cupin_sf"/>
</dbReference>
<keyword evidence="1" id="KW-0805">Transcription regulation</keyword>
<gene>
    <name evidence="5" type="ORF">J2S44_007846</name>
</gene>
<dbReference type="InterPro" id="IPR014710">
    <property type="entry name" value="RmlC-like_jellyroll"/>
</dbReference>
<dbReference type="RefSeq" id="WP_310425066.1">
    <property type="nucleotide sequence ID" value="NZ_JAVDYC010000001.1"/>
</dbReference>
<evidence type="ECO:0000313" key="5">
    <source>
        <dbReference type="EMBL" id="MDR7327596.1"/>
    </source>
</evidence>
<sequence>MVDLVSDVLAVSGVRGAIGARIEAGGAWATRVEDDAHVSLHAVTDGRATLTVAGDRPRELAEGDVVLLPVGVPHVLSSAPGLRAGPLDRRAFTHTEAVTLGTPPVHTRIVTMHYTCDRRSRTQVLESLPDLIHIGPGQSTPGLAGTVRLIGHELAHPQLAASAVLNSLVDVTLIQLVRAWLPTRPAGQRVGWLNALDDPIVLRAVHHIHARPALPWTIASLAAAAKVSRATLCRRFAATIGLAPAAYLTQWRLDLAARRLRTTRDPVAAIAAAVGYGTVPAFSRAFTRSHGQTPAHYRSRFRGSTAVGLDATALR</sequence>
<keyword evidence="3" id="KW-0804">Transcription</keyword>
<evidence type="ECO:0000256" key="2">
    <source>
        <dbReference type="ARBA" id="ARBA00023125"/>
    </source>
</evidence>
<evidence type="ECO:0000259" key="4">
    <source>
        <dbReference type="PROSITE" id="PS01124"/>
    </source>
</evidence>
<dbReference type="InterPro" id="IPR018060">
    <property type="entry name" value="HTH_AraC"/>
</dbReference>
<dbReference type="GO" id="GO:0003700">
    <property type="term" value="F:DNA-binding transcription factor activity"/>
    <property type="evidence" value="ECO:0007669"/>
    <property type="project" value="InterPro"/>
</dbReference>
<dbReference type="Pfam" id="PF12852">
    <property type="entry name" value="Cupin_6"/>
    <property type="match status" value="1"/>
</dbReference>
<dbReference type="GO" id="GO:0043565">
    <property type="term" value="F:sequence-specific DNA binding"/>
    <property type="evidence" value="ECO:0007669"/>
    <property type="project" value="InterPro"/>
</dbReference>
<feature type="domain" description="HTH araC/xylS-type" evidence="4">
    <location>
        <begin position="202"/>
        <end position="300"/>
    </location>
</feature>
<keyword evidence="2 5" id="KW-0238">DNA-binding</keyword>
<organism evidence="5 6">
    <name type="scientific">Catenuloplanes niger</name>
    <dbReference type="NCBI Taxonomy" id="587534"/>
    <lineage>
        <taxon>Bacteria</taxon>
        <taxon>Bacillati</taxon>
        <taxon>Actinomycetota</taxon>
        <taxon>Actinomycetes</taxon>
        <taxon>Micromonosporales</taxon>
        <taxon>Micromonosporaceae</taxon>
        <taxon>Catenuloplanes</taxon>
    </lineage>
</organism>
<evidence type="ECO:0000313" key="6">
    <source>
        <dbReference type="Proteomes" id="UP001183629"/>
    </source>
</evidence>
<comment type="caution">
    <text evidence="5">The sequence shown here is derived from an EMBL/GenBank/DDBJ whole genome shotgun (WGS) entry which is preliminary data.</text>
</comment>
<dbReference type="InterPro" id="IPR009057">
    <property type="entry name" value="Homeodomain-like_sf"/>
</dbReference>
<protein>
    <submittedName>
        <fullName evidence="5">AraC-like DNA-binding protein</fullName>
    </submittedName>
</protein>
<dbReference type="Pfam" id="PF12833">
    <property type="entry name" value="HTH_18"/>
    <property type="match status" value="1"/>
</dbReference>
<dbReference type="PANTHER" id="PTHR46796">
    <property type="entry name" value="HTH-TYPE TRANSCRIPTIONAL ACTIVATOR RHAS-RELATED"/>
    <property type="match status" value="1"/>
</dbReference>
<dbReference type="SUPFAM" id="SSF46689">
    <property type="entry name" value="Homeodomain-like"/>
    <property type="match status" value="2"/>
</dbReference>
<proteinExistence type="predicted"/>
<dbReference type="SUPFAM" id="SSF51182">
    <property type="entry name" value="RmlC-like cupins"/>
    <property type="match status" value="1"/>
</dbReference>
<dbReference type="InterPro" id="IPR018062">
    <property type="entry name" value="HTH_AraC-typ_CS"/>
</dbReference>
<evidence type="ECO:0000256" key="3">
    <source>
        <dbReference type="ARBA" id="ARBA00023163"/>
    </source>
</evidence>
<name>A0AAE4CVP1_9ACTN</name>
<dbReference type="Gene3D" id="2.60.120.10">
    <property type="entry name" value="Jelly Rolls"/>
    <property type="match status" value="1"/>
</dbReference>
<reference evidence="5 6" key="1">
    <citation type="submission" date="2023-07" db="EMBL/GenBank/DDBJ databases">
        <title>Sequencing the genomes of 1000 actinobacteria strains.</title>
        <authorList>
            <person name="Klenk H.-P."/>
        </authorList>
    </citation>
    <scope>NUCLEOTIDE SEQUENCE [LARGE SCALE GENOMIC DNA]</scope>
    <source>
        <strain evidence="5 6">DSM 44711</strain>
    </source>
</reference>
<dbReference type="SMART" id="SM00342">
    <property type="entry name" value="HTH_ARAC"/>
    <property type="match status" value="1"/>
</dbReference>
<keyword evidence="6" id="KW-1185">Reference proteome</keyword>
<dbReference type="AlphaFoldDB" id="A0AAE4CVP1"/>
<dbReference type="PROSITE" id="PS00041">
    <property type="entry name" value="HTH_ARAC_FAMILY_1"/>
    <property type="match status" value="1"/>
</dbReference>
<dbReference type="Proteomes" id="UP001183629">
    <property type="component" value="Unassembled WGS sequence"/>
</dbReference>
<dbReference type="InterPro" id="IPR032783">
    <property type="entry name" value="AraC_lig"/>
</dbReference>
<accession>A0AAE4CVP1</accession>
<evidence type="ECO:0000256" key="1">
    <source>
        <dbReference type="ARBA" id="ARBA00023015"/>
    </source>
</evidence>
<dbReference type="Gene3D" id="1.10.10.60">
    <property type="entry name" value="Homeodomain-like"/>
    <property type="match status" value="2"/>
</dbReference>
<dbReference type="PANTHER" id="PTHR46796:SF13">
    <property type="entry name" value="HTH-TYPE TRANSCRIPTIONAL ACTIVATOR RHAS"/>
    <property type="match status" value="1"/>
</dbReference>
<dbReference type="EMBL" id="JAVDYC010000001">
    <property type="protein sequence ID" value="MDR7327596.1"/>
    <property type="molecule type" value="Genomic_DNA"/>
</dbReference>